<evidence type="ECO:0000313" key="4">
    <source>
        <dbReference type="EMBL" id="GAX06387.1"/>
    </source>
</evidence>
<dbReference type="SUPFAM" id="SSF55729">
    <property type="entry name" value="Acyl-CoA N-acyltransferases (Nat)"/>
    <property type="match status" value="1"/>
</dbReference>
<gene>
    <name evidence="4" type="ORF">IWT25_01731</name>
</gene>
<evidence type="ECO:0000256" key="1">
    <source>
        <dbReference type="ARBA" id="ARBA00022679"/>
    </source>
</evidence>
<reference evidence="4 5" key="1">
    <citation type="submission" date="2015-11" db="EMBL/GenBank/DDBJ databases">
        <title>Draft genome sequences of new species of the genus Lactobacillus isolated from orchardgrass silage.</title>
        <authorList>
            <person name="Tohno M."/>
            <person name="Tanizawa Y."/>
            <person name="Arita M."/>
        </authorList>
    </citation>
    <scope>NUCLEOTIDE SEQUENCE [LARGE SCALE GENOMIC DNA]</scope>
    <source>
        <strain evidence="4 5">IWT25</strain>
    </source>
</reference>
<comment type="caution">
    <text evidence="4">The sequence shown here is derived from an EMBL/GenBank/DDBJ whole genome shotgun (WGS) entry which is preliminary data.</text>
</comment>
<dbReference type="InterPro" id="IPR050832">
    <property type="entry name" value="Bact_Acetyltransf"/>
</dbReference>
<dbReference type="InterPro" id="IPR016181">
    <property type="entry name" value="Acyl_CoA_acyltransferase"/>
</dbReference>
<dbReference type="InterPro" id="IPR000182">
    <property type="entry name" value="GNAT_dom"/>
</dbReference>
<sequence length="193" mass="22482">MKIVILYTILGKGLVSLIMADSIIQLTVADTAKLQAISQETFKDTFGGYNTDDDMDWYLNNELSTKRLRSQLKNTNSFFYFLKRDNQVVGYLKLNINDAQSNDQGGDALEIERLYVRPDYKRMGYGRQLMDYAIKRAYQLDKDAVWLSVWEYNHAAQKFYEAMGFTQFGDYLFTLGGARQRDVLMRKELKIRV</sequence>
<name>A0A1Z5IXC7_9LACO</name>
<keyword evidence="1 4" id="KW-0808">Transferase</keyword>
<feature type="domain" description="N-acetyltransferase" evidence="3">
    <location>
        <begin position="21"/>
        <end position="190"/>
    </location>
</feature>
<dbReference type="EMBL" id="BCMI01000016">
    <property type="protein sequence ID" value="GAX06387.1"/>
    <property type="molecule type" value="Genomic_DNA"/>
</dbReference>
<dbReference type="PROSITE" id="PS51186">
    <property type="entry name" value="GNAT"/>
    <property type="match status" value="1"/>
</dbReference>
<evidence type="ECO:0000313" key="5">
    <source>
        <dbReference type="Proteomes" id="UP000198414"/>
    </source>
</evidence>
<dbReference type="CDD" id="cd04301">
    <property type="entry name" value="NAT_SF"/>
    <property type="match status" value="1"/>
</dbReference>
<dbReference type="Proteomes" id="UP000198414">
    <property type="component" value="Unassembled WGS sequence"/>
</dbReference>
<dbReference type="Gene3D" id="3.40.630.30">
    <property type="match status" value="1"/>
</dbReference>
<keyword evidence="2" id="KW-0012">Acyltransferase</keyword>
<dbReference type="AlphaFoldDB" id="A0A1Z5IXC7"/>
<evidence type="ECO:0000259" key="3">
    <source>
        <dbReference type="PROSITE" id="PS51186"/>
    </source>
</evidence>
<evidence type="ECO:0000256" key="2">
    <source>
        <dbReference type="ARBA" id="ARBA00023315"/>
    </source>
</evidence>
<dbReference type="PANTHER" id="PTHR43877">
    <property type="entry name" value="AMINOALKYLPHOSPHONATE N-ACETYLTRANSFERASE-RELATED-RELATED"/>
    <property type="match status" value="1"/>
</dbReference>
<dbReference type="Pfam" id="PF00583">
    <property type="entry name" value="Acetyltransf_1"/>
    <property type="match status" value="1"/>
</dbReference>
<accession>A0A1Z5IXC7</accession>
<protein>
    <submittedName>
        <fullName evidence="4">GNAT family acetyltransferase</fullName>
    </submittedName>
</protein>
<organism evidence="4 5">
    <name type="scientific">Secundilactobacillus pentosiphilus</name>
    <dbReference type="NCBI Taxonomy" id="1714682"/>
    <lineage>
        <taxon>Bacteria</taxon>
        <taxon>Bacillati</taxon>
        <taxon>Bacillota</taxon>
        <taxon>Bacilli</taxon>
        <taxon>Lactobacillales</taxon>
        <taxon>Lactobacillaceae</taxon>
        <taxon>Secundilactobacillus</taxon>
    </lineage>
</organism>
<proteinExistence type="predicted"/>
<dbReference type="GO" id="GO:0016747">
    <property type="term" value="F:acyltransferase activity, transferring groups other than amino-acyl groups"/>
    <property type="evidence" value="ECO:0007669"/>
    <property type="project" value="InterPro"/>
</dbReference>